<proteinExistence type="predicted"/>
<sequence length="79" mass="8899">MDLVGMSEVRDNSTGTHGPSDGGLVRRRKCTFSRKAHGSVSPSPRSLPIPSFFNKKQQINDDDEDNLATRDLRRMLRLE</sequence>
<protein>
    <submittedName>
        <fullName evidence="2">Uncharacterized protein</fullName>
    </submittedName>
</protein>
<dbReference type="PANTHER" id="PTHR33670:SF1">
    <property type="entry name" value="OS09G0416300 PROTEIN"/>
    <property type="match status" value="1"/>
</dbReference>
<evidence type="ECO:0000313" key="3">
    <source>
        <dbReference type="Proteomes" id="UP001632038"/>
    </source>
</evidence>
<dbReference type="EMBL" id="JAVIJP010000023">
    <property type="protein sequence ID" value="KAL3637840.1"/>
    <property type="molecule type" value="Genomic_DNA"/>
</dbReference>
<gene>
    <name evidence="2" type="ORF">CASFOL_018288</name>
</gene>
<dbReference type="Proteomes" id="UP001632038">
    <property type="component" value="Unassembled WGS sequence"/>
</dbReference>
<dbReference type="AlphaFoldDB" id="A0ABD3DAB4"/>
<dbReference type="PANTHER" id="PTHR33670">
    <property type="entry name" value="SPLICING FACTOR, PROLINE- AND GLUTAMINE-RICH-LIKE"/>
    <property type="match status" value="1"/>
</dbReference>
<feature type="region of interest" description="Disordered" evidence="1">
    <location>
        <begin position="1"/>
        <end position="66"/>
    </location>
</feature>
<evidence type="ECO:0000256" key="1">
    <source>
        <dbReference type="SAM" id="MobiDB-lite"/>
    </source>
</evidence>
<comment type="caution">
    <text evidence="2">The sequence shown here is derived from an EMBL/GenBank/DDBJ whole genome shotgun (WGS) entry which is preliminary data.</text>
</comment>
<feature type="compositionally biased region" description="Basic residues" evidence="1">
    <location>
        <begin position="25"/>
        <end position="37"/>
    </location>
</feature>
<name>A0ABD3DAB4_9LAMI</name>
<keyword evidence="3" id="KW-1185">Reference proteome</keyword>
<organism evidence="2 3">
    <name type="scientific">Castilleja foliolosa</name>
    <dbReference type="NCBI Taxonomy" id="1961234"/>
    <lineage>
        <taxon>Eukaryota</taxon>
        <taxon>Viridiplantae</taxon>
        <taxon>Streptophyta</taxon>
        <taxon>Embryophyta</taxon>
        <taxon>Tracheophyta</taxon>
        <taxon>Spermatophyta</taxon>
        <taxon>Magnoliopsida</taxon>
        <taxon>eudicotyledons</taxon>
        <taxon>Gunneridae</taxon>
        <taxon>Pentapetalae</taxon>
        <taxon>asterids</taxon>
        <taxon>lamiids</taxon>
        <taxon>Lamiales</taxon>
        <taxon>Orobanchaceae</taxon>
        <taxon>Pedicularideae</taxon>
        <taxon>Castillejinae</taxon>
        <taxon>Castilleja</taxon>
    </lineage>
</organism>
<reference evidence="3" key="1">
    <citation type="journal article" date="2024" name="IScience">
        <title>Strigolactones Initiate the Formation of Haustorium-like Structures in Castilleja.</title>
        <authorList>
            <person name="Buerger M."/>
            <person name="Peterson D."/>
            <person name="Chory J."/>
        </authorList>
    </citation>
    <scope>NUCLEOTIDE SEQUENCE [LARGE SCALE GENOMIC DNA]</scope>
</reference>
<evidence type="ECO:0000313" key="2">
    <source>
        <dbReference type="EMBL" id="KAL3637840.1"/>
    </source>
</evidence>
<accession>A0ABD3DAB4</accession>